<organism evidence="6 7">
    <name type="scientific">Halomonas salifodinae</name>
    <dbReference type="NCBI Taxonomy" id="438745"/>
    <lineage>
        <taxon>Bacteria</taxon>
        <taxon>Pseudomonadati</taxon>
        <taxon>Pseudomonadota</taxon>
        <taxon>Gammaproteobacteria</taxon>
        <taxon>Oceanospirillales</taxon>
        <taxon>Halomonadaceae</taxon>
        <taxon>Halomonas</taxon>
    </lineage>
</organism>
<evidence type="ECO:0000256" key="2">
    <source>
        <dbReference type="ARBA" id="ARBA00022741"/>
    </source>
</evidence>
<keyword evidence="3 4" id="KW-0067">ATP-binding</keyword>
<sequence length="391" mass="43745">MSYVLCFHRWAGAQAIYDNYPLPSGLMIRALCTPESVPSLPQERLASFSTIDSMDDPVAVHKEIERIIGQHGIPTLVVALNEGDLLSAASVREQYGLRGDHRTWAEQFRDKLMMADIASRQNSISVLPTVGVDSVESIELIANEFGYPLVIKPRYGTASRGVRILRCPEDIQGKEMIYSEPMIAQVYCSSPIIHVDGWWDGQRIVVATASTYVNNCAEYGPYSPLGSIELPAGSDEDEIVNSASELLGVFSPKKEIVFHLELFDTGEELVFLEIGARVGGAEIPFIWRDIRGIDLLGIAWELQVFESTRYRDMARKNSYDGRPIYGERGAWLISHSKCTIDCEVLSLYWSRPENSLSASGIYEGAKTRLRLRNTQRLELEKDMCKLIGKLS</sequence>
<evidence type="ECO:0000313" key="7">
    <source>
        <dbReference type="Proteomes" id="UP001596411"/>
    </source>
</evidence>
<evidence type="ECO:0000313" key="6">
    <source>
        <dbReference type="EMBL" id="MFC7088198.1"/>
    </source>
</evidence>
<dbReference type="PANTHER" id="PTHR43585:SF2">
    <property type="entry name" value="ATP-GRASP ENZYME FSQD"/>
    <property type="match status" value="1"/>
</dbReference>
<dbReference type="InterPro" id="IPR011761">
    <property type="entry name" value="ATP-grasp"/>
</dbReference>
<evidence type="ECO:0000259" key="5">
    <source>
        <dbReference type="PROSITE" id="PS50975"/>
    </source>
</evidence>
<feature type="domain" description="ATP-grasp" evidence="5">
    <location>
        <begin position="116"/>
        <end position="304"/>
    </location>
</feature>
<evidence type="ECO:0000256" key="1">
    <source>
        <dbReference type="ARBA" id="ARBA00022598"/>
    </source>
</evidence>
<dbReference type="PANTHER" id="PTHR43585">
    <property type="entry name" value="FUMIPYRROLE BIOSYNTHESIS PROTEIN C"/>
    <property type="match status" value="1"/>
</dbReference>
<gene>
    <name evidence="6" type="ORF">ACFQH5_01370</name>
</gene>
<protein>
    <submittedName>
        <fullName evidence="6">Acetyl-CoA carboxylase biotin carboxylase subunit family protein</fullName>
    </submittedName>
</protein>
<dbReference type="InterPro" id="IPR052032">
    <property type="entry name" value="ATP-dep_AA_Ligase"/>
</dbReference>
<keyword evidence="2 4" id="KW-0547">Nucleotide-binding</keyword>
<dbReference type="EMBL" id="JBHSZP010000002">
    <property type="protein sequence ID" value="MFC7088198.1"/>
    <property type="molecule type" value="Genomic_DNA"/>
</dbReference>
<accession>A0ABW2ETQ0</accession>
<dbReference type="PROSITE" id="PS50975">
    <property type="entry name" value="ATP_GRASP"/>
    <property type="match status" value="1"/>
</dbReference>
<name>A0ABW2ETQ0_9GAMM</name>
<dbReference type="Gene3D" id="3.30.470.20">
    <property type="entry name" value="ATP-grasp fold, B domain"/>
    <property type="match status" value="1"/>
</dbReference>
<dbReference type="Gene3D" id="3.30.1490.20">
    <property type="entry name" value="ATP-grasp fold, A domain"/>
    <property type="match status" value="1"/>
</dbReference>
<keyword evidence="7" id="KW-1185">Reference proteome</keyword>
<dbReference type="RefSeq" id="WP_346061481.1">
    <property type="nucleotide sequence ID" value="NZ_BAAADR010000004.1"/>
</dbReference>
<keyword evidence="1" id="KW-0436">Ligase</keyword>
<dbReference type="Gene3D" id="3.40.50.20">
    <property type="match status" value="1"/>
</dbReference>
<dbReference type="InterPro" id="IPR013815">
    <property type="entry name" value="ATP_grasp_subdomain_1"/>
</dbReference>
<dbReference type="Proteomes" id="UP001596411">
    <property type="component" value="Unassembled WGS sequence"/>
</dbReference>
<proteinExistence type="predicted"/>
<evidence type="ECO:0000256" key="4">
    <source>
        <dbReference type="PROSITE-ProRule" id="PRU00409"/>
    </source>
</evidence>
<evidence type="ECO:0000256" key="3">
    <source>
        <dbReference type="ARBA" id="ARBA00022840"/>
    </source>
</evidence>
<reference evidence="7" key="1">
    <citation type="journal article" date="2019" name="Int. J. Syst. Evol. Microbiol.">
        <title>The Global Catalogue of Microorganisms (GCM) 10K type strain sequencing project: providing services to taxonomists for standard genome sequencing and annotation.</title>
        <authorList>
            <consortium name="The Broad Institute Genomics Platform"/>
            <consortium name="The Broad Institute Genome Sequencing Center for Infectious Disease"/>
            <person name="Wu L."/>
            <person name="Ma J."/>
        </authorList>
    </citation>
    <scope>NUCLEOTIDE SEQUENCE [LARGE SCALE GENOMIC DNA]</scope>
    <source>
        <strain evidence="7">CGMCC 1.13666</strain>
    </source>
</reference>
<dbReference type="SUPFAM" id="SSF56059">
    <property type="entry name" value="Glutathione synthetase ATP-binding domain-like"/>
    <property type="match status" value="1"/>
</dbReference>
<comment type="caution">
    <text evidence="6">The sequence shown here is derived from an EMBL/GenBank/DDBJ whole genome shotgun (WGS) entry which is preliminary data.</text>
</comment>